<reference evidence="6" key="1">
    <citation type="journal article" date="2023" name="Front. Microbiol.">
        <title>Ralstonia chuxiongensis sp. nov., Ralstonia mojiangensis sp. nov., and Ralstonia soli sp. nov., isolated from tobacco fields, are three novel species in the family Burkholderiaceae.</title>
        <authorList>
            <person name="Lu C.H."/>
            <person name="Zhang Y.Y."/>
            <person name="Jiang N."/>
            <person name="Chen W."/>
            <person name="Shao X."/>
            <person name="Zhao Z.M."/>
            <person name="Lu W.L."/>
            <person name="Hu X."/>
            <person name="Xi Y.X."/>
            <person name="Zou S.Y."/>
            <person name="Wei Q.J."/>
            <person name="Lin Z.L."/>
            <person name="Gong L."/>
            <person name="Gai X.T."/>
            <person name="Zhang L.Q."/>
            <person name="Li J.Y."/>
            <person name="Jin Y."/>
            <person name="Xia Z.Y."/>
        </authorList>
    </citation>
    <scope>NUCLEOTIDE SEQUENCE [LARGE SCALE GENOMIC DNA]</scope>
    <source>
        <strain evidence="6">21YRMH01-3</strain>
    </source>
</reference>
<dbReference type="EMBL" id="JAMYWC010000002">
    <property type="protein sequence ID" value="MCP1172430.1"/>
    <property type="molecule type" value="Genomic_DNA"/>
</dbReference>
<dbReference type="GO" id="GO:0007155">
    <property type="term" value="P:cell adhesion"/>
    <property type="evidence" value="ECO:0007669"/>
    <property type="project" value="InterPro"/>
</dbReference>
<evidence type="ECO:0000313" key="5">
    <source>
        <dbReference type="EMBL" id="MCP1172430.1"/>
    </source>
</evidence>
<evidence type="ECO:0000256" key="4">
    <source>
        <dbReference type="SAM" id="Phobius"/>
    </source>
</evidence>
<keyword evidence="4" id="KW-0472">Membrane</keyword>
<dbReference type="InterPro" id="IPR012902">
    <property type="entry name" value="N_methyl_site"/>
</dbReference>
<dbReference type="AlphaFoldDB" id="A0AA41WVQ7"/>
<protein>
    <submittedName>
        <fullName evidence="5">Pilin</fullName>
    </submittedName>
</protein>
<proteinExistence type="inferred from homology"/>
<dbReference type="Gene3D" id="3.30.700.10">
    <property type="entry name" value="Glycoprotein, Type 4 Pilin"/>
    <property type="match status" value="1"/>
</dbReference>
<dbReference type="InterPro" id="IPR045584">
    <property type="entry name" value="Pilin-like"/>
</dbReference>
<name>A0AA41WVQ7_9RALS</name>
<dbReference type="PROSITE" id="PS00409">
    <property type="entry name" value="PROKAR_NTER_METHYL"/>
    <property type="match status" value="1"/>
</dbReference>
<dbReference type="Proteomes" id="UP001162793">
    <property type="component" value="Unassembled WGS sequence"/>
</dbReference>
<keyword evidence="4" id="KW-1133">Transmembrane helix</keyword>
<dbReference type="PANTHER" id="PTHR30093">
    <property type="entry name" value="GENERAL SECRETION PATHWAY PROTEIN G"/>
    <property type="match status" value="1"/>
</dbReference>
<evidence type="ECO:0000313" key="6">
    <source>
        <dbReference type="Proteomes" id="UP001162793"/>
    </source>
</evidence>
<dbReference type="GO" id="GO:0009289">
    <property type="term" value="C:pilus"/>
    <property type="evidence" value="ECO:0007669"/>
    <property type="project" value="InterPro"/>
</dbReference>
<sequence>MRTNKHAQKGFTLIELMIVVAIIGILAAIALPAYQDYTIRTKVTEGLVLASGQKALVAENAANGSAAATGGLFTGMPTAANGTAPCNSAAPSLCSLNGGVAGTPLTKNVTAVNGQTQDGHMEITYEASLVPPANNLLILYPQSNNALLVAGTPPTSAITWTCYAQGKAVVGAAPNNATLLQKYAPAECRA</sequence>
<dbReference type="PANTHER" id="PTHR30093:SF34">
    <property type="entry name" value="PREPILIN PEPTIDASE-DEPENDENT PROTEIN D"/>
    <property type="match status" value="1"/>
</dbReference>
<comment type="caution">
    <text evidence="5">The sequence shown here is derived from an EMBL/GenBank/DDBJ whole genome shotgun (WGS) entry which is preliminary data.</text>
</comment>
<dbReference type="Pfam" id="PF07963">
    <property type="entry name" value="N_methyl"/>
    <property type="match status" value="1"/>
</dbReference>
<dbReference type="InterPro" id="IPR001082">
    <property type="entry name" value="Pilin"/>
</dbReference>
<keyword evidence="4" id="KW-0812">Transmembrane</keyword>
<dbReference type="SUPFAM" id="SSF54523">
    <property type="entry name" value="Pili subunits"/>
    <property type="match status" value="1"/>
</dbReference>
<dbReference type="Pfam" id="PF00114">
    <property type="entry name" value="Pilin"/>
    <property type="match status" value="1"/>
</dbReference>
<evidence type="ECO:0000256" key="3">
    <source>
        <dbReference type="RuleBase" id="RU000389"/>
    </source>
</evidence>
<keyword evidence="6" id="KW-1185">Reference proteome</keyword>
<keyword evidence="2" id="KW-0488">Methylation</keyword>
<dbReference type="RefSeq" id="WP_253536479.1">
    <property type="nucleotide sequence ID" value="NZ_JAMYWC010000002.1"/>
</dbReference>
<evidence type="ECO:0000256" key="1">
    <source>
        <dbReference type="ARBA" id="ARBA00005233"/>
    </source>
</evidence>
<keyword evidence="3" id="KW-0281">Fimbrium</keyword>
<comment type="similarity">
    <text evidence="1 3">Belongs to the N-Me-Phe pilin family.</text>
</comment>
<feature type="transmembrane region" description="Helical" evidence="4">
    <location>
        <begin position="12"/>
        <end position="34"/>
    </location>
</feature>
<evidence type="ECO:0000256" key="2">
    <source>
        <dbReference type="ARBA" id="ARBA00022481"/>
    </source>
</evidence>
<gene>
    <name evidence="5" type="ORF">NKG59_08665</name>
</gene>
<organism evidence="5 6">
    <name type="scientific">Ralstonia chuxiongensis</name>
    <dbReference type="NCBI Taxonomy" id="2957504"/>
    <lineage>
        <taxon>Bacteria</taxon>
        <taxon>Pseudomonadati</taxon>
        <taxon>Pseudomonadota</taxon>
        <taxon>Betaproteobacteria</taxon>
        <taxon>Burkholderiales</taxon>
        <taxon>Burkholderiaceae</taxon>
        <taxon>Ralstonia</taxon>
    </lineage>
</organism>
<dbReference type="NCBIfam" id="TIGR02532">
    <property type="entry name" value="IV_pilin_GFxxxE"/>
    <property type="match status" value="1"/>
</dbReference>
<accession>A0AA41WVQ7</accession>